<evidence type="ECO:0000313" key="1">
    <source>
        <dbReference type="EMBL" id="QDT31371.1"/>
    </source>
</evidence>
<dbReference type="AlphaFoldDB" id="A0A517QIB4"/>
<dbReference type="EMBL" id="CP036267">
    <property type="protein sequence ID" value="QDT31371.1"/>
    <property type="molecule type" value="Genomic_DNA"/>
</dbReference>
<reference evidence="1 2" key="1">
    <citation type="submission" date="2019-02" db="EMBL/GenBank/DDBJ databases">
        <title>Deep-cultivation of Planctomycetes and their phenomic and genomic characterization uncovers novel biology.</title>
        <authorList>
            <person name="Wiegand S."/>
            <person name="Jogler M."/>
            <person name="Boedeker C."/>
            <person name="Pinto D."/>
            <person name="Vollmers J."/>
            <person name="Rivas-Marin E."/>
            <person name="Kohn T."/>
            <person name="Peeters S.H."/>
            <person name="Heuer A."/>
            <person name="Rast P."/>
            <person name="Oberbeckmann S."/>
            <person name="Bunk B."/>
            <person name="Jeske O."/>
            <person name="Meyerdierks A."/>
            <person name="Storesund J.E."/>
            <person name="Kallscheuer N."/>
            <person name="Luecker S."/>
            <person name="Lage O.M."/>
            <person name="Pohl T."/>
            <person name="Merkel B.J."/>
            <person name="Hornburger P."/>
            <person name="Mueller R.-W."/>
            <person name="Bruemmer F."/>
            <person name="Labrenz M."/>
            <person name="Spormann A.M."/>
            <person name="Op den Camp H."/>
            <person name="Overmann J."/>
            <person name="Amann R."/>
            <person name="Jetten M.S.M."/>
            <person name="Mascher T."/>
            <person name="Medema M.H."/>
            <person name="Devos D.P."/>
            <person name="Kaster A.-K."/>
            <person name="Ovreas L."/>
            <person name="Rohde M."/>
            <person name="Galperin M.Y."/>
            <person name="Jogler C."/>
        </authorList>
    </citation>
    <scope>NUCLEOTIDE SEQUENCE [LARGE SCALE GENOMIC DNA]</scope>
    <source>
        <strain evidence="1 2">Mal48</strain>
    </source>
</reference>
<evidence type="ECO:0000313" key="2">
    <source>
        <dbReference type="Proteomes" id="UP000315724"/>
    </source>
</evidence>
<gene>
    <name evidence="1" type="ORF">Mal48_06040</name>
</gene>
<name>A0A517QIB4_9PLAN</name>
<organism evidence="1 2">
    <name type="scientific">Thalassoglobus polymorphus</name>
    <dbReference type="NCBI Taxonomy" id="2527994"/>
    <lineage>
        <taxon>Bacteria</taxon>
        <taxon>Pseudomonadati</taxon>
        <taxon>Planctomycetota</taxon>
        <taxon>Planctomycetia</taxon>
        <taxon>Planctomycetales</taxon>
        <taxon>Planctomycetaceae</taxon>
        <taxon>Thalassoglobus</taxon>
    </lineage>
</organism>
<protein>
    <submittedName>
        <fullName evidence="1">Uncharacterized protein</fullName>
    </submittedName>
</protein>
<dbReference type="KEGG" id="tpol:Mal48_06040"/>
<sequence>MCFSDFEAVKSAMFNAVKSVHREGMSESTARLSVFRHRWLGEHLLIAYSSAQLSNSRC</sequence>
<proteinExistence type="predicted"/>
<keyword evidence="2" id="KW-1185">Reference proteome</keyword>
<accession>A0A517QIB4</accession>
<dbReference type="Proteomes" id="UP000315724">
    <property type="component" value="Chromosome"/>
</dbReference>